<protein>
    <submittedName>
        <fullName evidence="1">Uncharacterized protein</fullName>
    </submittedName>
</protein>
<reference evidence="1 2" key="1">
    <citation type="submission" date="2019-07" db="EMBL/GenBank/DDBJ databases">
        <title>Lentzea xizangensis sp. nov., isolated from Qinghai-Tibetan Plateau Soils.</title>
        <authorList>
            <person name="Huang J."/>
        </authorList>
    </citation>
    <scope>NUCLEOTIDE SEQUENCE [LARGE SCALE GENOMIC DNA]</scope>
    <source>
        <strain evidence="1 2">FXJ1.1311</strain>
    </source>
</reference>
<evidence type="ECO:0000313" key="1">
    <source>
        <dbReference type="EMBL" id="TWP50233.1"/>
    </source>
</evidence>
<organism evidence="1 2">
    <name type="scientific">Lentzea tibetensis</name>
    <dbReference type="NCBI Taxonomy" id="2591470"/>
    <lineage>
        <taxon>Bacteria</taxon>
        <taxon>Bacillati</taxon>
        <taxon>Actinomycetota</taxon>
        <taxon>Actinomycetes</taxon>
        <taxon>Pseudonocardiales</taxon>
        <taxon>Pseudonocardiaceae</taxon>
        <taxon>Lentzea</taxon>
    </lineage>
</organism>
<proteinExistence type="predicted"/>
<dbReference type="Proteomes" id="UP000316639">
    <property type="component" value="Unassembled WGS sequence"/>
</dbReference>
<dbReference type="RefSeq" id="WP_146353856.1">
    <property type="nucleotide sequence ID" value="NZ_VOBR01000013.1"/>
</dbReference>
<name>A0A563ERF7_9PSEU</name>
<sequence length="206" mass="22269">MTVARLKLLPPELLPASITDAARRFARLGLDDRVLHNQDRIWVRAALAGDGLVERTPVLVSADADDDRLGIVRVGGDEGAVFLSGVLVAYLDVMDHMRPSSELMLAASALFDFALGRSTALRTDPGNREYRGLAGDRLYCALTQALAFAVAGKRRDDGQDWDVLVTTLARSARAAIVLCEDKPPMSRDHRHLQTLPGGDIVATLGV</sequence>
<comment type="caution">
    <text evidence="1">The sequence shown here is derived from an EMBL/GenBank/DDBJ whole genome shotgun (WGS) entry which is preliminary data.</text>
</comment>
<dbReference type="AlphaFoldDB" id="A0A563ERF7"/>
<keyword evidence="2" id="KW-1185">Reference proteome</keyword>
<dbReference type="EMBL" id="VOBR01000013">
    <property type="protein sequence ID" value="TWP50233.1"/>
    <property type="molecule type" value="Genomic_DNA"/>
</dbReference>
<gene>
    <name evidence="1" type="ORF">FKR81_21220</name>
</gene>
<evidence type="ECO:0000313" key="2">
    <source>
        <dbReference type="Proteomes" id="UP000316639"/>
    </source>
</evidence>
<accession>A0A563ERF7</accession>